<keyword evidence="1" id="KW-1133">Transmembrane helix</keyword>
<dbReference type="RefSeq" id="WP_097231578.1">
    <property type="nucleotide sequence ID" value="NZ_OCNE01000009.1"/>
</dbReference>
<accession>A0A286DWM8</accession>
<keyword evidence="1" id="KW-0812">Transmembrane</keyword>
<keyword evidence="1" id="KW-0472">Membrane</keyword>
<dbReference type="AlphaFoldDB" id="A0A286DWM8"/>
<dbReference type="EMBL" id="OCNE01000009">
    <property type="protein sequence ID" value="SOD63087.1"/>
    <property type="molecule type" value="Genomic_DNA"/>
</dbReference>
<dbReference type="Proteomes" id="UP000219072">
    <property type="component" value="Unassembled WGS sequence"/>
</dbReference>
<keyword evidence="3" id="KW-1185">Reference proteome</keyword>
<evidence type="ECO:0000256" key="1">
    <source>
        <dbReference type="SAM" id="Phobius"/>
    </source>
</evidence>
<reference evidence="2 3" key="1">
    <citation type="submission" date="2017-09" db="EMBL/GenBank/DDBJ databases">
        <authorList>
            <person name="Ehlers B."/>
            <person name="Leendertz F.H."/>
        </authorList>
    </citation>
    <scope>NUCLEOTIDE SEQUENCE [LARGE SCALE GENOMIC DNA]</scope>
    <source>
        <strain evidence="2 3">CGMCC 4.7095</strain>
    </source>
</reference>
<evidence type="ECO:0000313" key="2">
    <source>
        <dbReference type="EMBL" id="SOD63087.1"/>
    </source>
</evidence>
<name>A0A286DWM8_9ACTN</name>
<gene>
    <name evidence="2" type="ORF">SAMN06297387_10928</name>
</gene>
<evidence type="ECO:0000313" key="3">
    <source>
        <dbReference type="Proteomes" id="UP000219072"/>
    </source>
</evidence>
<organism evidence="2 3">
    <name type="scientific">Streptomyces zhaozhouensis</name>
    <dbReference type="NCBI Taxonomy" id="1300267"/>
    <lineage>
        <taxon>Bacteria</taxon>
        <taxon>Bacillati</taxon>
        <taxon>Actinomycetota</taxon>
        <taxon>Actinomycetes</taxon>
        <taxon>Kitasatosporales</taxon>
        <taxon>Streptomycetaceae</taxon>
        <taxon>Streptomyces</taxon>
    </lineage>
</organism>
<feature type="transmembrane region" description="Helical" evidence="1">
    <location>
        <begin position="6"/>
        <end position="25"/>
    </location>
</feature>
<sequence length="64" mass="6707">MDYVAALFAPTVMAVAFTFLIITIVRSQGGANKYKEDAAVDAALATAASRQAEPERGEAARSSD</sequence>
<proteinExistence type="predicted"/>
<protein>
    <submittedName>
        <fullName evidence="2">Uncharacterized protein</fullName>
    </submittedName>
</protein>
<dbReference type="OrthoDB" id="4331738at2"/>